<protein>
    <submittedName>
        <fullName evidence="1">Uncharacterized protein</fullName>
    </submittedName>
</protein>
<organism evidence="1 2">
    <name type="scientific">Xylella phage Salvo</name>
    <dbReference type="NCBI Taxonomy" id="1415147"/>
    <lineage>
        <taxon>Viruses</taxon>
        <taxon>Duplodnaviria</taxon>
        <taxon>Heunggongvirae</taxon>
        <taxon>Uroviricota</taxon>
        <taxon>Caudoviricetes</taxon>
        <taxon>Casjensviridae</taxon>
        <taxon>Salvovirus</taxon>
        <taxon>Salvovirus salvo</taxon>
    </lineage>
</organism>
<keyword evidence="2" id="KW-1185">Reference proteome</keyword>
<accession>V5Q8T2</accession>
<sequence>MQRISLSQAFAQWQELAADIPQDDAPMLAESWNDYTDSLCKDGALCDLQYHYAPAYDEEMPGDGSRFDPLSDDREFILDALGVTMRATRKDGPREGWDASASHWRVTLRRDRASMTTDYSMGAAHTGSPELADVLNCLMRDAECGAQSFEDFCADLGYDTDSRSAEKTWRACKVTAVGLARLFSDGMLRDLRELFEDF</sequence>
<evidence type="ECO:0000313" key="2">
    <source>
        <dbReference type="Proteomes" id="UP000018624"/>
    </source>
</evidence>
<dbReference type="EMBL" id="KF626668">
    <property type="protein sequence ID" value="AHB12206.1"/>
    <property type="molecule type" value="Genomic_DNA"/>
</dbReference>
<reference evidence="1 2" key="1">
    <citation type="journal article" date="2014" name="J. Bacteriol.">
        <title>Characterization of novel virulent broad-host-range phages of Xylella fastidiosa and Xanthomonas.</title>
        <authorList>
            <person name="Ahern S.J."/>
            <person name="Das M."/>
            <person name="Bhowmick T.S."/>
            <person name="Young R."/>
            <person name="Gonzalez C.F."/>
        </authorList>
    </citation>
    <scope>NUCLEOTIDE SEQUENCE [LARGE SCALE GENOMIC DNA]</scope>
</reference>
<dbReference type="OrthoDB" id="24955at10239"/>
<name>V5Q8T2_9CAUD</name>
<proteinExistence type="predicted"/>
<evidence type="ECO:0000313" key="1">
    <source>
        <dbReference type="EMBL" id="AHB12206.1"/>
    </source>
</evidence>
<gene>
    <name evidence="1" type="ORF">Salvo_06</name>
</gene>
<dbReference type="Proteomes" id="UP000018624">
    <property type="component" value="Segment"/>
</dbReference>